<dbReference type="InterPro" id="IPR011933">
    <property type="entry name" value="Double_TM_dom"/>
</dbReference>
<comment type="caution">
    <text evidence="1">The sequence shown here is derived from an EMBL/GenBank/DDBJ whole genome shotgun (WGS) entry which is preliminary data.</text>
</comment>
<reference evidence="1 2" key="1">
    <citation type="submission" date="2019-03" db="EMBL/GenBank/DDBJ databases">
        <title>Draft genome of Massilia hortus sp. nov., a novel bacterial species of the Oxalobacteraceae family.</title>
        <authorList>
            <person name="Peta V."/>
            <person name="Raths R."/>
            <person name="Bucking H."/>
        </authorList>
    </citation>
    <scope>NUCLEOTIDE SEQUENCE [LARGE SCALE GENOMIC DNA]</scope>
    <source>
        <strain evidence="1 2">ONC3</strain>
    </source>
</reference>
<dbReference type="Proteomes" id="UP000297258">
    <property type="component" value="Unassembled WGS sequence"/>
</dbReference>
<dbReference type="AlphaFoldDB" id="A0A4Y9T4R3"/>
<protein>
    <recommendedName>
        <fullName evidence="3">N-terminal double-transmembrane domain-containing protein</fullName>
    </recommendedName>
</protein>
<keyword evidence="2" id="KW-1185">Reference proteome</keyword>
<evidence type="ECO:0000313" key="1">
    <source>
        <dbReference type="EMBL" id="TFW35223.1"/>
    </source>
</evidence>
<dbReference type="NCBIfam" id="TIGR02226">
    <property type="entry name" value="two_anch"/>
    <property type="match status" value="1"/>
</dbReference>
<proteinExistence type="predicted"/>
<evidence type="ECO:0000313" key="2">
    <source>
        <dbReference type="Proteomes" id="UP000297258"/>
    </source>
</evidence>
<dbReference type="EMBL" id="SPUM01000013">
    <property type="protein sequence ID" value="TFW35223.1"/>
    <property type="molecule type" value="Genomic_DNA"/>
</dbReference>
<name>A0A4Y9T4R3_9BURK</name>
<dbReference type="OrthoDB" id="8771938at2"/>
<organism evidence="1 2">
    <name type="scientific">Massilia horti</name>
    <dbReference type="NCBI Taxonomy" id="2562153"/>
    <lineage>
        <taxon>Bacteria</taxon>
        <taxon>Pseudomonadati</taxon>
        <taxon>Pseudomonadota</taxon>
        <taxon>Betaproteobacteria</taxon>
        <taxon>Burkholderiales</taxon>
        <taxon>Oxalobacteraceae</taxon>
        <taxon>Telluria group</taxon>
        <taxon>Massilia</taxon>
    </lineage>
</organism>
<gene>
    <name evidence="1" type="ORF">E4O92_02395</name>
</gene>
<sequence length="327" mass="36728">MNSLWWLALPVLALPVLWHRQKREETRADPLATARFLPKAEPKQVRVWRWRELVLLLVRCLLLATAIAWLADPVIAWRGDTVVVVEGVDAAWAQQQIGQAGFGKAEQLTLPPAEALNWLHAHEREWRDGARLLVVGDVPMPAAQPRFGRRVELRTMAEPFAKTEHHVAIFGEHAGQWRALFAALDGPQRFVIDDAPNSRTELIVWDRTEAPPAGLKAPLWWVLDTTAFPELKQAREVAGIRYADSTRGRLWTSAAWPPQDADSARELFETWQHLHYPPVAYTAPPQVLGVAGTGAATQSAGALRDKMMLALVALFALERILTHARRR</sequence>
<accession>A0A4Y9T4R3</accession>
<evidence type="ECO:0008006" key="3">
    <source>
        <dbReference type="Google" id="ProtNLM"/>
    </source>
</evidence>